<gene>
    <name evidence="1" type="ORF">ILEXP_LOCUS378</name>
</gene>
<dbReference type="Proteomes" id="UP001642360">
    <property type="component" value="Unassembled WGS sequence"/>
</dbReference>
<evidence type="ECO:0000313" key="2">
    <source>
        <dbReference type="Proteomes" id="UP001642360"/>
    </source>
</evidence>
<reference evidence="1 2" key="1">
    <citation type="submission" date="2024-02" db="EMBL/GenBank/DDBJ databases">
        <authorList>
            <person name="Vignale AGUSTIN F."/>
            <person name="Sosa J E."/>
            <person name="Modenutti C."/>
        </authorList>
    </citation>
    <scope>NUCLEOTIDE SEQUENCE [LARGE SCALE GENOMIC DNA]</scope>
</reference>
<evidence type="ECO:0000313" key="1">
    <source>
        <dbReference type="EMBL" id="CAK9133464.1"/>
    </source>
</evidence>
<dbReference type="AlphaFoldDB" id="A0ABC8QRN0"/>
<comment type="caution">
    <text evidence="1">The sequence shown here is derived from an EMBL/GenBank/DDBJ whole genome shotgun (WGS) entry which is preliminary data.</text>
</comment>
<proteinExistence type="predicted"/>
<sequence>MIVAGWTIGYKLDCLKLDSSSRGTSQSCGDRQVLKTPAVDSYITPTNSIALPSAALSIVPFPDGWSRRMNFGIDNKNYSLKMFDVSEDFFGDRGVTG</sequence>
<organism evidence="1 2">
    <name type="scientific">Ilex paraguariensis</name>
    <name type="common">yerba mate</name>
    <dbReference type="NCBI Taxonomy" id="185542"/>
    <lineage>
        <taxon>Eukaryota</taxon>
        <taxon>Viridiplantae</taxon>
        <taxon>Streptophyta</taxon>
        <taxon>Embryophyta</taxon>
        <taxon>Tracheophyta</taxon>
        <taxon>Spermatophyta</taxon>
        <taxon>Magnoliopsida</taxon>
        <taxon>eudicotyledons</taxon>
        <taxon>Gunneridae</taxon>
        <taxon>Pentapetalae</taxon>
        <taxon>asterids</taxon>
        <taxon>campanulids</taxon>
        <taxon>Aquifoliales</taxon>
        <taxon>Aquifoliaceae</taxon>
        <taxon>Ilex</taxon>
    </lineage>
</organism>
<keyword evidence="2" id="KW-1185">Reference proteome</keyword>
<protein>
    <submittedName>
        <fullName evidence="1">Uncharacterized protein</fullName>
    </submittedName>
</protein>
<accession>A0ABC8QRN0</accession>
<dbReference type="EMBL" id="CAUOFW020000026">
    <property type="protein sequence ID" value="CAK9133464.1"/>
    <property type="molecule type" value="Genomic_DNA"/>
</dbReference>
<name>A0ABC8QRN0_9AQUA</name>